<accession>A0A9D1X9D6</accession>
<reference evidence="2" key="1">
    <citation type="journal article" date="2021" name="PeerJ">
        <title>Extensive microbial diversity within the chicken gut microbiome revealed by metagenomics and culture.</title>
        <authorList>
            <person name="Gilroy R."/>
            <person name="Ravi A."/>
            <person name="Getino M."/>
            <person name="Pursley I."/>
            <person name="Horton D.L."/>
            <person name="Alikhan N.F."/>
            <person name="Baker D."/>
            <person name="Gharbi K."/>
            <person name="Hall N."/>
            <person name="Watson M."/>
            <person name="Adriaenssens E.M."/>
            <person name="Foster-Nyarko E."/>
            <person name="Jarju S."/>
            <person name="Secka A."/>
            <person name="Antonio M."/>
            <person name="Oren A."/>
            <person name="Chaudhuri R.R."/>
            <person name="La Ragione R."/>
            <person name="Hildebrand F."/>
            <person name="Pallen M.J."/>
        </authorList>
    </citation>
    <scope>NUCLEOTIDE SEQUENCE</scope>
    <source>
        <strain evidence="2">ChiGjej6B6-14162</strain>
    </source>
</reference>
<dbReference type="Proteomes" id="UP000886740">
    <property type="component" value="Unassembled WGS sequence"/>
</dbReference>
<keyword evidence="1" id="KW-0812">Transmembrane</keyword>
<gene>
    <name evidence="2" type="ORF">H9977_07920</name>
</gene>
<keyword evidence="1" id="KW-1133">Transmembrane helix</keyword>
<comment type="caution">
    <text evidence="2">The sequence shown here is derived from an EMBL/GenBank/DDBJ whole genome shotgun (WGS) entry which is preliminary data.</text>
</comment>
<protein>
    <submittedName>
        <fullName evidence="2">Uncharacterized protein</fullName>
    </submittedName>
</protein>
<reference evidence="2" key="2">
    <citation type="submission" date="2021-04" db="EMBL/GenBank/DDBJ databases">
        <authorList>
            <person name="Gilroy R."/>
        </authorList>
    </citation>
    <scope>NUCLEOTIDE SEQUENCE</scope>
    <source>
        <strain evidence="2">ChiGjej6B6-14162</strain>
    </source>
</reference>
<proteinExistence type="predicted"/>
<evidence type="ECO:0000256" key="1">
    <source>
        <dbReference type="SAM" id="Phobius"/>
    </source>
</evidence>
<feature type="transmembrane region" description="Helical" evidence="1">
    <location>
        <begin position="61"/>
        <end position="77"/>
    </location>
</feature>
<evidence type="ECO:0000313" key="2">
    <source>
        <dbReference type="EMBL" id="HIX74941.1"/>
    </source>
</evidence>
<name>A0A9D1X9D6_9BACT</name>
<feature type="transmembrane region" description="Helical" evidence="1">
    <location>
        <begin position="84"/>
        <end position="104"/>
    </location>
</feature>
<feature type="transmembrane region" description="Helical" evidence="1">
    <location>
        <begin position="20"/>
        <end position="41"/>
    </location>
</feature>
<dbReference type="PROSITE" id="PS51257">
    <property type="entry name" value="PROKAR_LIPOPROTEIN"/>
    <property type="match status" value="1"/>
</dbReference>
<dbReference type="EMBL" id="DXEL01000055">
    <property type="protein sequence ID" value="HIX74941.1"/>
    <property type="molecule type" value="Genomic_DNA"/>
</dbReference>
<feature type="transmembrane region" description="Helical" evidence="1">
    <location>
        <begin position="116"/>
        <end position="137"/>
    </location>
</feature>
<evidence type="ECO:0000313" key="3">
    <source>
        <dbReference type="Proteomes" id="UP000886740"/>
    </source>
</evidence>
<sequence length="149" mass="16868">MKKELVTKETGRFGCSLRGYIYYLLFMLLACGGAFIWQFFLPHLGGQFTSWGDALGWQREIALWNIGLIIAIIVALRRRRLETLRLMTLQCSVLCWCLGLNHLVALCSDFSWDYGIHVMGVLEVMLLGGVWGFVLLLRKPGGIAVNNKD</sequence>
<organism evidence="2 3">
    <name type="scientific">Candidatus Parabacteroides intestinipullorum</name>
    <dbReference type="NCBI Taxonomy" id="2838723"/>
    <lineage>
        <taxon>Bacteria</taxon>
        <taxon>Pseudomonadati</taxon>
        <taxon>Bacteroidota</taxon>
        <taxon>Bacteroidia</taxon>
        <taxon>Bacteroidales</taxon>
        <taxon>Tannerellaceae</taxon>
        <taxon>Parabacteroides</taxon>
    </lineage>
</organism>
<dbReference type="AlphaFoldDB" id="A0A9D1X9D6"/>
<keyword evidence="1" id="KW-0472">Membrane</keyword>